<feature type="non-terminal residue" evidence="1">
    <location>
        <position position="58"/>
    </location>
</feature>
<reference evidence="1" key="2">
    <citation type="submission" date="2016-06" db="EMBL/GenBank/DDBJ databases">
        <title>The genome of a short-lived fish provides insights into sex chromosome evolution and the genetic control of aging.</title>
        <authorList>
            <person name="Reichwald K."/>
            <person name="Felder M."/>
            <person name="Petzold A."/>
            <person name="Koch P."/>
            <person name="Groth M."/>
            <person name="Platzer M."/>
        </authorList>
    </citation>
    <scope>NUCLEOTIDE SEQUENCE</scope>
    <source>
        <tissue evidence="1">Brain</tissue>
    </source>
</reference>
<reference evidence="1" key="1">
    <citation type="submission" date="2016-05" db="EMBL/GenBank/DDBJ databases">
        <authorList>
            <person name="Lavstsen T."/>
            <person name="Jespersen J.S."/>
        </authorList>
    </citation>
    <scope>NUCLEOTIDE SEQUENCE</scope>
    <source>
        <tissue evidence="1">Brain</tissue>
    </source>
</reference>
<dbReference type="EMBL" id="HAED01012534">
    <property type="protein sequence ID" value="SBQ98928.1"/>
    <property type="molecule type" value="Transcribed_RNA"/>
</dbReference>
<gene>
    <name evidence="1" type="primary">Nfu_g_1_014784</name>
</gene>
<dbReference type="InterPro" id="IPR021109">
    <property type="entry name" value="Peptidase_aspartic_dom_sf"/>
</dbReference>
<organism evidence="1">
    <name type="scientific">Nothobranchius kuhntae</name>
    <name type="common">Beira killifish</name>
    <dbReference type="NCBI Taxonomy" id="321403"/>
    <lineage>
        <taxon>Eukaryota</taxon>
        <taxon>Metazoa</taxon>
        <taxon>Chordata</taxon>
        <taxon>Craniata</taxon>
        <taxon>Vertebrata</taxon>
        <taxon>Euteleostomi</taxon>
        <taxon>Actinopterygii</taxon>
        <taxon>Neopterygii</taxon>
        <taxon>Teleostei</taxon>
        <taxon>Neoteleostei</taxon>
        <taxon>Acanthomorphata</taxon>
        <taxon>Ovalentaria</taxon>
        <taxon>Atherinomorphae</taxon>
        <taxon>Cyprinodontiformes</taxon>
        <taxon>Nothobranchiidae</taxon>
        <taxon>Nothobranchius</taxon>
    </lineage>
</organism>
<proteinExistence type="predicted"/>
<dbReference type="Gene3D" id="2.40.70.10">
    <property type="entry name" value="Acid Proteases"/>
    <property type="match status" value="1"/>
</dbReference>
<evidence type="ECO:0000313" key="1">
    <source>
        <dbReference type="EMBL" id="SBQ98928.1"/>
    </source>
</evidence>
<name>A0A1A8INT9_NOTKU</name>
<dbReference type="AlphaFoldDB" id="A0A1A8INT9"/>
<accession>A0A1A8INT9</accession>
<protein>
    <submittedName>
        <fullName evidence="1">Uncharacterized protein</fullName>
    </submittedName>
</protein>
<sequence length="58" mass="6085">VCQTVLGTTLVGRAGKPYVPVTLEQVLPCDVLLDTSSDHTLMSHSLFDRLCLAAKGGG</sequence>
<feature type="non-terminal residue" evidence="1">
    <location>
        <position position="1"/>
    </location>
</feature>